<dbReference type="SUPFAM" id="SSF53756">
    <property type="entry name" value="UDP-Glycosyltransferase/glycogen phosphorylase"/>
    <property type="match status" value="1"/>
</dbReference>
<keyword evidence="2" id="KW-1185">Reference proteome</keyword>
<dbReference type="STRING" id="521013.SAMN04488567_3595"/>
<dbReference type="OrthoDB" id="7973140at2"/>
<proteinExistence type="predicted"/>
<name>A0A1G7J1B4_9RHOB</name>
<evidence type="ECO:0000313" key="2">
    <source>
        <dbReference type="Proteomes" id="UP000198922"/>
    </source>
</evidence>
<dbReference type="Proteomes" id="UP000198922">
    <property type="component" value="Unassembled WGS sequence"/>
</dbReference>
<evidence type="ECO:0000313" key="1">
    <source>
        <dbReference type="EMBL" id="SDF18319.1"/>
    </source>
</evidence>
<dbReference type="EMBL" id="FNAT01000008">
    <property type="protein sequence ID" value="SDF18319.1"/>
    <property type="molecule type" value="Genomic_DNA"/>
</dbReference>
<sequence length="397" mass="44236">MIISRAPSRRDRPLRIAFFGHNAQEPTVGKRARAFASAGYDVIGVMPYRGTAAETGFDWISLGRTRDNSYAGRIGPLLRSARLGAARHPALGEIDLIYARNLDMLACAHAFRHRNRLDVPVVYECLDIHDLLVGEGRVARWLRGLEGALLRRSRLLVYSSPRFESAYFAQHHPGLYTGWLMENRLIASEAGPRPSAPVRPEGRRLRLGWVGNLRCRRSFELMAALAERFGERLELRLHGYPARAVFPRFEAELADTRMIYFGPYSGATDLPQIYGGLDLVWAGDWFAAGHNSNWLIPNRIYEGGHHGVPAIAPAGTETGRRLMADGTGWALDDPAEDSLPALIERLLQAPEEIERHSRRLLELPASRFVEGPAEIRAMVEAALDRDPSRVRAAAGPI</sequence>
<organism evidence="1 2">
    <name type="scientific">Limimaricola pyoseonensis</name>
    <dbReference type="NCBI Taxonomy" id="521013"/>
    <lineage>
        <taxon>Bacteria</taxon>
        <taxon>Pseudomonadati</taxon>
        <taxon>Pseudomonadota</taxon>
        <taxon>Alphaproteobacteria</taxon>
        <taxon>Rhodobacterales</taxon>
        <taxon>Paracoccaceae</taxon>
        <taxon>Limimaricola</taxon>
    </lineage>
</organism>
<dbReference type="AlphaFoldDB" id="A0A1G7J1B4"/>
<protein>
    <submittedName>
        <fullName evidence="1">Succinoglycan biosynthesis protein ExoL</fullName>
    </submittedName>
</protein>
<accession>A0A1G7J1B4</accession>
<reference evidence="2" key="1">
    <citation type="submission" date="2016-10" db="EMBL/GenBank/DDBJ databases">
        <authorList>
            <person name="Varghese N."/>
            <person name="Submissions S."/>
        </authorList>
    </citation>
    <scope>NUCLEOTIDE SEQUENCE [LARGE SCALE GENOMIC DNA]</scope>
    <source>
        <strain evidence="2">DSM 21424</strain>
    </source>
</reference>
<dbReference type="Gene3D" id="3.40.50.2000">
    <property type="entry name" value="Glycogen Phosphorylase B"/>
    <property type="match status" value="1"/>
</dbReference>
<dbReference type="RefSeq" id="WP_090114266.1">
    <property type="nucleotide sequence ID" value="NZ_FNAT01000008.1"/>
</dbReference>
<gene>
    <name evidence="1" type="ORF">SAMN04488567_3595</name>
</gene>